<proteinExistence type="inferred from homology"/>
<evidence type="ECO:0000313" key="15">
    <source>
        <dbReference type="Proteomes" id="UP001443914"/>
    </source>
</evidence>
<dbReference type="GO" id="GO:0019706">
    <property type="term" value="F:protein-cysteine S-palmitoyltransferase activity"/>
    <property type="evidence" value="ECO:0007669"/>
    <property type="project" value="UniProtKB-EC"/>
</dbReference>
<evidence type="ECO:0000256" key="9">
    <source>
        <dbReference type="ARBA" id="ARBA00023315"/>
    </source>
</evidence>
<keyword evidence="6 11" id="KW-0472">Membrane</keyword>
<dbReference type="InterPro" id="IPR039859">
    <property type="entry name" value="PFA4/ZDH16/20/ERF2-like"/>
</dbReference>
<feature type="region of interest" description="Disordered" evidence="12">
    <location>
        <begin position="104"/>
        <end position="125"/>
    </location>
</feature>
<comment type="similarity">
    <text evidence="2 11">Belongs to the DHHC palmitoyltransferase family.</text>
</comment>
<evidence type="ECO:0000256" key="11">
    <source>
        <dbReference type="RuleBase" id="RU079119"/>
    </source>
</evidence>
<protein>
    <recommendedName>
        <fullName evidence="11">S-acyltransferase</fullName>
        <ecNumber evidence="11">2.3.1.225</ecNumber>
    </recommendedName>
    <alternativeName>
        <fullName evidence="11">Palmitoyltransferase</fullName>
    </alternativeName>
</protein>
<dbReference type="InterPro" id="IPR001594">
    <property type="entry name" value="Palmitoyltrfase_DHHC"/>
</dbReference>
<name>A0AAW1HPB6_SAPOF</name>
<keyword evidence="9 11" id="KW-0012">Acyltransferase</keyword>
<evidence type="ECO:0000256" key="5">
    <source>
        <dbReference type="ARBA" id="ARBA00022989"/>
    </source>
</evidence>
<feature type="transmembrane region" description="Helical" evidence="11">
    <location>
        <begin position="75"/>
        <end position="95"/>
    </location>
</feature>
<feature type="transmembrane region" description="Helical" evidence="11">
    <location>
        <begin position="44"/>
        <end position="63"/>
    </location>
</feature>
<comment type="catalytic activity">
    <reaction evidence="10 11">
        <text>L-cysteinyl-[protein] + hexadecanoyl-CoA = S-hexadecanoyl-L-cysteinyl-[protein] + CoA</text>
        <dbReference type="Rhea" id="RHEA:36683"/>
        <dbReference type="Rhea" id="RHEA-COMP:10131"/>
        <dbReference type="Rhea" id="RHEA-COMP:11032"/>
        <dbReference type="ChEBI" id="CHEBI:29950"/>
        <dbReference type="ChEBI" id="CHEBI:57287"/>
        <dbReference type="ChEBI" id="CHEBI:57379"/>
        <dbReference type="ChEBI" id="CHEBI:74151"/>
        <dbReference type="EC" id="2.3.1.225"/>
    </reaction>
</comment>
<evidence type="ECO:0000313" key="14">
    <source>
        <dbReference type="EMBL" id="KAK9678121.1"/>
    </source>
</evidence>
<feature type="region of interest" description="Disordered" evidence="12">
    <location>
        <begin position="313"/>
        <end position="333"/>
    </location>
</feature>
<evidence type="ECO:0000256" key="8">
    <source>
        <dbReference type="ARBA" id="ARBA00023288"/>
    </source>
</evidence>
<keyword evidence="7" id="KW-0564">Palmitate</keyword>
<dbReference type="EC" id="2.3.1.225" evidence="11"/>
<keyword evidence="4 11" id="KW-0812">Transmembrane</keyword>
<dbReference type="GO" id="GO:0005794">
    <property type="term" value="C:Golgi apparatus"/>
    <property type="evidence" value="ECO:0007669"/>
    <property type="project" value="TreeGrafter"/>
</dbReference>
<evidence type="ECO:0000256" key="6">
    <source>
        <dbReference type="ARBA" id="ARBA00023136"/>
    </source>
</evidence>
<dbReference type="AlphaFoldDB" id="A0AAW1HPB6"/>
<dbReference type="GO" id="GO:0006612">
    <property type="term" value="P:protein targeting to membrane"/>
    <property type="evidence" value="ECO:0007669"/>
    <property type="project" value="TreeGrafter"/>
</dbReference>
<organism evidence="14 15">
    <name type="scientific">Saponaria officinalis</name>
    <name type="common">Common soapwort</name>
    <name type="synonym">Lychnis saponaria</name>
    <dbReference type="NCBI Taxonomy" id="3572"/>
    <lineage>
        <taxon>Eukaryota</taxon>
        <taxon>Viridiplantae</taxon>
        <taxon>Streptophyta</taxon>
        <taxon>Embryophyta</taxon>
        <taxon>Tracheophyta</taxon>
        <taxon>Spermatophyta</taxon>
        <taxon>Magnoliopsida</taxon>
        <taxon>eudicotyledons</taxon>
        <taxon>Gunneridae</taxon>
        <taxon>Pentapetalae</taxon>
        <taxon>Caryophyllales</taxon>
        <taxon>Caryophyllaceae</taxon>
        <taxon>Caryophylleae</taxon>
        <taxon>Saponaria</taxon>
    </lineage>
</organism>
<reference evidence="14 15" key="1">
    <citation type="submission" date="2024-03" db="EMBL/GenBank/DDBJ databases">
        <title>WGS assembly of Saponaria officinalis var. Norfolk2.</title>
        <authorList>
            <person name="Jenkins J."/>
            <person name="Shu S."/>
            <person name="Grimwood J."/>
            <person name="Barry K."/>
            <person name="Goodstein D."/>
            <person name="Schmutz J."/>
            <person name="Leebens-Mack J."/>
            <person name="Osbourn A."/>
        </authorList>
    </citation>
    <scope>NUCLEOTIDE SEQUENCE [LARGE SCALE GENOMIC DNA]</scope>
    <source>
        <strain evidence="15">cv. Norfolk2</strain>
        <strain evidence="14">JIC</strain>
        <tissue evidence="14">Leaf</tissue>
    </source>
</reference>
<dbReference type="PANTHER" id="PTHR22883">
    <property type="entry name" value="ZINC FINGER DHHC DOMAIN CONTAINING PROTEIN"/>
    <property type="match status" value="1"/>
</dbReference>
<dbReference type="PANTHER" id="PTHR22883:SF43">
    <property type="entry name" value="PALMITOYLTRANSFERASE APP"/>
    <property type="match status" value="1"/>
</dbReference>
<comment type="domain">
    <text evidence="11">The DHHC domain is required for palmitoyltransferase activity.</text>
</comment>
<evidence type="ECO:0000256" key="2">
    <source>
        <dbReference type="ARBA" id="ARBA00008574"/>
    </source>
</evidence>
<dbReference type="GO" id="GO:0005783">
    <property type="term" value="C:endoplasmic reticulum"/>
    <property type="evidence" value="ECO:0007669"/>
    <property type="project" value="TreeGrafter"/>
</dbReference>
<keyword evidence="8" id="KW-0449">Lipoprotein</keyword>
<evidence type="ECO:0000256" key="4">
    <source>
        <dbReference type="ARBA" id="ARBA00022692"/>
    </source>
</evidence>
<dbReference type="Pfam" id="PF01529">
    <property type="entry name" value="DHHC"/>
    <property type="match status" value="1"/>
</dbReference>
<keyword evidence="5 11" id="KW-1133">Transmembrane helix</keyword>
<evidence type="ECO:0000256" key="10">
    <source>
        <dbReference type="ARBA" id="ARBA00048048"/>
    </source>
</evidence>
<feature type="domain" description="Palmitoyltransferase DHHC" evidence="13">
    <location>
        <begin position="148"/>
        <end position="273"/>
    </location>
</feature>
<evidence type="ECO:0000256" key="1">
    <source>
        <dbReference type="ARBA" id="ARBA00004127"/>
    </source>
</evidence>
<comment type="caution">
    <text evidence="14">The sequence shown here is derived from an EMBL/GenBank/DDBJ whole genome shotgun (WGS) entry which is preliminary data.</text>
</comment>
<dbReference type="EMBL" id="JBDFQZ010000011">
    <property type="protein sequence ID" value="KAK9678121.1"/>
    <property type="molecule type" value="Genomic_DNA"/>
</dbReference>
<evidence type="ECO:0000256" key="12">
    <source>
        <dbReference type="SAM" id="MobiDB-lite"/>
    </source>
</evidence>
<sequence length="443" mass="49454">MYPPAQKSDLSSGSSDFRVYQSWKGSNKFLLQGRLIFGPDVRSLFLTIFLIAAPVAVFCVFVARKLMHIYADNSGISILVVVVVLTVYDLVLLLMTSGRDPGIIPRNAHPPEPEGYDGSAENGGGVQTPQLRLPRIKEVDVNGIPVKIKYCDTCMLYRPPRCSHCSICNNCVERFDHHCPWVGQCIGLRNYRFFFMFVSTTTILCIYVFAFCWVYIRRIADAEDISIWKAMIKTPASIVLIIYTFIAVWFVGGLTAFHLYLISTNQTTYENFRYRYDRRANPYNKGVVENFKEIFCTSVPPSKNDFRAIVQEEAPPPSRPMGAGFISPSMGKGTDDIEMGRKATWGGEFGPGMESNEGQMSDNDNILIKDGRLGEASPPADIRTHVDEIGDRAGLHPRRSSWGRQSENWEMSPEVLALAARVGGTSNNTGLPGGNHHNTQVKL</sequence>
<evidence type="ECO:0000259" key="13">
    <source>
        <dbReference type="Pfam" id="PF01529"/>
    </source>
</evidence>
<keyword evidence="15" id="KW-1185">Reference proteome</keyword>
<evidence type="ECO:0000256" key="3">
    <source>
        <dbReference type="ARBA" id="ARBA00022679"/>
    </source>
</evidence>
<evidence type="ECO:0000256" key="7">
    <source>
        <dbReference type="ARBA" id="ARBA00023139"/>
    </source>
</evidence>
<keyword evidence="3 11" id="KW-0808">Transferase</keyword>
<dbReference type="PROSITE" id="PS50216">
    <property type="entry name" value="DHHC"/>
    <property type="match status" value="1"/>
</dbReference>
<accession>A0AAW1HPB6</accession>
<dbReference type="Proteomes" id="UP001443914">
    <property type="component" value="Unassembled WGS sequence"/>
</dbReference>
<feature type="transmembrane region" description="Helical" evidence="11">
    <location>
        <begin position="193"/>
        <end position="216"/>
    </location>
</feature>
<feature type="transmembrane region" description="Helical" evidence="11">
    <location>
        <begin position="237"/>
        <end position="261"/>
    </location>
</feature>
<dbReference type="EMBL" id="JBDFQZ010000011">
    <property type="protein sequence ID" value="KAK9678120.1"/>
    <property type="molecule type" value="Genomic_DNA"/>
</dbReference>
<gene>
    <name evidence="14" type="ORF">RND81_11G189200</name>
</gene>
<comment type="subcellular location">
    <subcellularLocation>
        <location evidence="1">Endomembrane system</location>
        <topology evidence="1">Multi-pass membrane protein</topology>
    </subcellularLocation>
</comment>